<comment type="subcellular location">
    <subcellularLocation>
        <location evidence="1">Membrane</location>
        <topology evidence="1">Multi-pass membrane protein</topology>
    </subcellularLocation>
</comment>
<evidence type="ECO:0000256" key="9">
    <source>
        <dbReference type="ARBA" id="ARBA00023303"/>
    </source>
</evidence>
<feature type="transmembrane region" description="Helical" evidence="11">
    <location>
        <begin position="287"/>
        <end position="306"/>
    </location>
</feature>
<feature type="transmembrane region" description="Helical" evidence="11">
    <location>
        <begin position="385"/>
        <end position="409"/>
    </location>
</feature>
<dbReference type="CDD" id="cd04613">
    <property type="entry name" value="CBS_pair_voltage-gated_CLC_bac"/>
    <property type="match status" value="1"/>
</dbReference>
<accession>A0ABN6E2Y2</accession>
<keyword evidence="3 11" id="KW-0812">Transmembrane</keyword>
<evidence type="ECO:0000259" key="12">
    <source>
        <dbReference type="PROSITE" id="PS51371"/>
    </source>
</evidence>
<feature type="transmembrane region" description="Helical" evidence="11">
    <location>
        <begin position="208"/>
        <end position="228"/>
    </location>
</feature>
<keyword evidence="14" id="KW-1185">Reference proteome</keyword>
<feature type="domain" description="CBS" evidence="12">
    <location>
        <begin position="536"/>
        <end position="597"/>
    </location>
</feature>
<sequence>MSAVRISAKRLRQFTASLPGYFHVSENTFLIILAVLIGLLGGLGNYAFRKTIEFVHWGVFEQGEHLLGFSLQEWSLSRLAVIFFPAVGGILMVPLWHWFGQDLKGGFAGFLERVNLRGAKLPLRPIFTRGFASAITLGTGGSAGQEGPIAAIGGAIGSQFGQMFKMSGDRLKVLVACGAAAGVAATFNAPIAGVFFAQEIVLLSAFELSSFTSIVIASGMATVVSRALLGNISEIYAPHYAVHSFWEFGLYVLLGLIIGALAAAFIDTHFRIKDRIDAIKVHRLAKPVLGGLVVGLIGVVFPQVFGNGYEFIETVLLGDQTWYQPTWYLLAAVVLAKAVATSITLGSGLPGGLFAPCLFLGAVAGGSFGHLLAQLFPSAGIAPGAYALVGMGAFLAAATHSPMTAIFLLFEITDSYEVIIPIMLTCVIGTAMARRFKKDSLETFELTRAGIDLESGKERNIMKSLKVGEVMVRDVETIPESMTLGQFAEFIEQTKHTNFPLVDAGGELTGIISVQDFMGVVFERDLMDLVVVKELATEKVITAHVDEDLDQAMRKIGYRNIEQLPVVDRETHRILLGIISRRDMVSAYNKVLMSRSLEDADE</sequence>
<dbReference type="InterPro" id="IPR046342">
    <property type="entry name" value="CBS_dom_sf"/>
</dbReference>
<evidence type="ECO:0000256" key="2">
    <source>
        <dbReference type="ARBA" id="ARBA00022448"/>
    </source>
</evidence>
<evidence type="ECO:0000256" key="11">
    <source>
        <dbReference type="SAM" id="Phobius"/>
    </source>
</evidence>
<dbReference type="RefSeq" id="WP_225911569.1">
    <property type="nucleotide sequence ID" value="NZ_AP024355.1"/>
</dbReference>
<dbReference type="Proteomes" id="UP001319827">
    <property type="component" value="Chromosome"/>
</dbReference>
<feature type="transmembrane region" description="Helical" evidence="11">
    <location>
        <begin position="416"/>
        <end position="433"/>
    </location>
</feature>
<proteinExistence type="predicted"/>
<keyword evidence="7" id="KW-0869">Chloride channel</keyword>
<evidence type="ECO:0000313" key="13">
    <source>
        <dbReference type="EMBL" id="BCR06726.1"/>
    </source>
</evidence>
<organism evidence="13 14">
    <name type="scientific">Desulfuromonas versatilis</name>
    <dbReference type="NCBI Taxonomy" id="2802975"/>
    <lineage>
        <taxon>Bacteria</taxon>
        <taxon>Pseudomonadati</taxon>
        <taxon>Thermodesulfobacteriota</taxon>
        <taxon>Desulfuromonadia</taxon>
        <taxon>Desulfuromonadales</taxon>
        <taxon>Desulfuromonadaceae</taxon>
        <taxon>Desulfuromonas</taxon>
    </lineage>
</organism>
<feature type="transmembrane region" description="Helical" evidence="11">
    <location>
        <begin position="79"/>
        <end position="99"/>
    </location>
</feature>
<keyword evidence="5" id="KW-0406">Ion transport</keyword>
<reference evidence="13 14" key="2">
    <citation type="journal article" date="2021" name="Int. J. Syst. Evol. Microbiol.">
        <title>Isolation and Polyphasic Characterization of Desulfuromonas versatilis sp. Nov., an Electrogenic Bacteria Capable of Versatile Metabolism Isolated from a Graphene Oxide-Reducing Enrichment Culture.</title>
        <authorList>
            <person name="Xie L."/>
            <person name="Yoshida N."/>
            <person name="Ishii S."/>
            <person name="Meng L."/>
        </authorList>
    </citation>
    <scope>NUCLEOTIDE SEQUENCE [LARGE SCALE GENOMIC DNA]</scope>
    <source>
        <strain evidence="13 14">NIT-T3</strain>
    </source>
</reference>
<feature type="transmembrane region" description="Helical" evidence="11">
    <location>
        <begin position="326"/>
        <end position="346"/>
    </location>
</feature>
<keyword evidence="2" id="KW-0813">Transport</keyword>
<dbReference type="PANTHER" id="PTHR43427:SF6">
    <property type="entry name" value="CHLORIDE CHANNEL PROTEIN CLC-E"/>
    <property type="match status" value="1"/>
</dbReference>
<dbReference type="Pfam" id="PF00654">
    <property type="entry name" value="Voltage_CLC"/>
    <property type="match status" value="1"/>
</dbReference>
<reference evidence="13 14" key="1">
    <citation type="journal article" date="2016" name="C (Basel)">
        <title>Selective Growth of and Electricity Production by Marine Exoelectrogenic Bacteria in Self-Aggregated Hydrogel of Microbially Reduced Graphene Oxide.</title>
        <authorList>
            <person name="Yoshida N."/>
            <person name="Goto Y."/>
            <person name="Miyata Y."/>
        </authorList>
    </citation>
    <scope>NUCLEOTIDE SEQUENCE [LARGE SCALE GENOMIC DNA]</scope>
    <source>
        <strain evidence="13 14">NIT-T3</strain>
    </source>
</reference>
<evidence type="ECO:0000256" key="7">
    <source>
        <dbReference type="ARBA" id="ARBA00023173"/>
    </source>
</evidence>
<evidence type="ECO:0000256" key="1">
    <source>
        <dbReference type="ARBA" id="ARBA00004141"/>
    </source>
</evidence>
<feature type="transmembrane region" description="Helical" evidence="11">
    <location>
        <begin position="248"/>
        <end position="266"/>
    </location>
</feature>
<dbReference type="InterPro" id="IPR014743">
    <property type="entry name" value="Cl-channel_core"/>
</dbReference>
<dbReference type="Gene3D" id="3.10.580.10">
    <property type="entry name" value="CBS-domain"/>
    <property type="match status" value="1"/>
</dbReference>
<dbReference type="SUPFAM" id="SSF81340">
    <property type="entry name" value="Clc chloride channel"/>
    <property type="match status" value="1"/>
</dbReference>
<evidence type="ECO:0000256" key="4">
    <source>
        <dbReference type="ARBA" id="ARBA00022989"/>
    </source>
</evidence>
<dbReference type="Pfam" id="PF00571">
    <property type="entry name" value="CBS"/>
    <property type="match status" value="2"/>
</dbReference>
<keyword evidence="9" id="KW-0407">Ion channel</keyword>
<dbReference type="InterPro" id="IPR000644">
    <property type="entry name" value="CBS_dom"/>
</dbReference>
<dbReference type="InterPro" id="IPR050368">
    <property type="entry name" value="ClC-type_chloride_channel"/>
</dbReference>
<keyword evidence="6 11" id="KW-0472">Membrane</keyword>
<evidence type="ECO:0000256" key="3">
    <source>
        <dbReference type="ARBA" id="ARBA00022692"/>
    </source>
</evidence>
<name>A0ABN6E2Y2_9BACT</name>
<feature type="transmembrane region" description="Helical" evidence="11">
    <location>
        <begin position="28"/>
        <end position="48"/>
    </location>
</feature>
<keyword evidence="10" id="KW-0129">CBS domain</keyword>
<dbReference type="InterPro" id="IPR001807">
    <property type="entry name" value="ClC"/>
</dbReference>
<dbReference type="SUPFAM" id="SSF54631">
    <property type="entry name" value="CBS-domain pair"/>
    <property type="match status" value="1"/>
</dbReference>
<keyword evidence="8" id="KW-0868">Chloride</keyword>
<dbReference type="CDD" id="cd00400">
    <property type="entry name" value="Voltage_gated_ClC"/>
    <property type="match status" value="1"/>
</dbReference>
<feature type="transmembrane region" description="Helical" evidence="11">
    <location>
        <begin position="353"/>
        <end position="373"/>
    </location>
</feature>
<evidence type="ECO:0000256" key="8">
    <source>
        <dbReference type="ARBA" id="ARBA00023214"/>
    </source>
</evidence>
<keyword evidence="4 11" id="KW-1133">Transmembrane helix</keyword>
<feature type="domain" description="CBS" evidence="12">
    <location>
        <begin position="471"/>
        <end position="529"/>
    </location>
</feature>
<dbReference type="Gene3D" id="1.10.3080.10">
    <property type="entry name" value="Clc chloride channel"/>
    <property type="match status" value="1"/>
</dbReference>
<dbReference type="EMBL" id="AP024355">
    <property type="protein sequence ID" value="BCR06726.1"/>
    <property type="molecule type" value="Genomic_DNA"/>
</dbReference>
<dbReference type="PROSITE" id="PS51371">
    <property type="entry name" value="CBS"/>
    <property type="match status" value="2"/>
</dbReference>
<dbReference type="PRINTS" id="PR00762">
    <property type="entry name" value="CLCHANNEL"/>
</dbReference>
<evidence type="ECO:0000313" key="14">
    <source>
        <dbReference type="Proteomes" id="UP001319827"/>
    </source>
</evidence>
<evidence type="ECO:0000256" key="6">
    <source>
        <dbReference type="ARBA" id="ARBA00023136"/>
    </source>
</evidence>
<dbReference type="SMART" id="SM00116">
    <property type="entry name" value="CBS"/>
    <property type="match status" value="2"/>
</dbReference>
<protein>
    <submittedName>
        <fullName evidence="13">Chloride channel protein</fullName>
    </submittedName>
</protein>
<feature type="transmembrane region" description="Helical" evidence="11">
    <location>
        <begin position="173"/>
        <end position="196"/>
    </location>
</feature>
<gene>
    <name evidence="13" type="ORF">DESUT3_37950</name>
</gene>
<evidence type="ECO:0000256" key="10">
    <source>
        <dbReference type="PROSITE-ProRule" id="PRU00703"/>
    </source>
</evidence>
<dbReference type="PANTHER" id="PTHR43427">
    <property type="entry name" value="CHLORIDE CHANNEL PROTEIN CLC-E"/>
    <property type="match status" value="1"/>
</dbReference>
<evidence type="ECO:0000256" key="5">
    <source>
        <dbReference type="ARBA" id="ARBA00023065"/>
    </source>
</evidence>